<dbReference type="GO" id="GO:0016491">
    <property type="term" value="F:oxidoreductase activity"/>
    <property type="evidence" value="ECO:0007669"/>
    <property type="project" value="UniProtKB-KW"/>
</dbReference>
<feature type="transmembrane region" description="Helical" evidence="8">
    <location>
        <begin position="478"/>
        <end position="495"/>
    </location>
</feature>
<dbReference type="Pfam" id="PF00361">
    <property type="entry name" value="Proton_antipo_M"/>
    <property type="match status" value="1"/>
</dbReference>
<feature type="transmembrane region" description="Helical" evidence="8">
    <location>
        <begin position="394"/>
        <end position="415"/>
    </location>
</feature>
<accession>A0A6B0SPX5</accession>
<feature type="transmembrane region" description="Helical" evidence="8">
    <location>
        <begin position="436"/>
        <end position="458"/>
    </location>
</feature>
<feature type="transmembrane region" description="Helical" evidence="8">
    <location>
        <begin position="349"/>
        <end position="374"/>
    </location>
</feature>
<dbReference type="Proteomes" id="UP000471521">
    <property type="component" value="Unassembled WGS sequence"/>
</dbReference>
<dbReference type="PANTHER" id="PTHR42682">
    <property type="entry name" value="HYDROGENASE-4 COMPONENT F"/>
    <property type="match status" value="1"/>
</dbReference>
<evidence type="ECO:0000259" key="9">
    <source>
        <dbReference type="Pfam" id="PF00361"/>
    </source>
</evidence>
<evidence type="ECO:0000256" key="4">
    <source>
        <dbReference type="ARBA" id="ARBA00022989"/>
    </source>
</evidence>
<feature type="transmembrane region" description="Helical" evidence="8">
    <location>
        <begin position="220"/>
        <end position="243"/>
    </location>
</feature>
<dbReference type="PRINTS" id="PR01434">
    <property type="entry name" value="NADHDHGNASE5"/>
</dbReference>
<dbReference type="EMBL" id="WUUU01000070">
    <property type="protein sequence ID" value="MXR20900.1"/>
    <property type="molecule type" value="Genomic_DNA"/>
</dbReference>
<dbReference type="InterPro" id="IPR052175">
    <property type="entry name" value="ComplexI-like_HydComp"/>
</dbReference>
<keyword evidence="2" id="KW-1003">Cell membrane</keyword>
<feature type="region of interest" description="Disordered" evidence="7">
    <location>
        <begin position="550"/>
        <end position="599"/>
    </location>
</feature>
<reference evidence="10 11" key="1">
    <citation type="submission" date="2019-12" db="EMBL/GenBank/DDBJ databases">
        <title>Isolation and characterization of three novel carbon monoxide-oxidizing members of Halobacteria from salione crusts and soils.</title>
        <authorList>
            <person name="Myers M.R."/>
            <person name="King G.M."/>
        </authorList>
    </citation>
    <scope>NUCLEOTIDE SEQUENCE [LARGE SCALE GENOMIC DNA]</scope>
    <source>
        <strain evidence="10 11">PCN9</strain>
    </source>
</reference>
<feature type="transmembrane region" description="Helical" evidence="8">
    <location>
        <begin position="284"/>
        <end position="304"/>
    </location>
</feature>
<evidence type="ECO:0000256" key="8">
    <source>
        <dbReference type="SAM" id="Phobius"/>
    </source>
</evidence>
<evidence type="ECO:0000256" key="2">
    <source>
        <dbReference type="ARBA" id="ARBA00022475"/>
    </source>
</evidence>
<evidence type="ECO:0000256" key="7">
    <source>
        <dbReference type="SAM" id="MobiDB-lite"/>
    </source>
</evidence>
<feature type="transmembrane region" description="Helical" evidence="8">
    <location>
        <begin position="67"/>
        <end position="87"/>
    </location>
</feature>
<feature type="transmembrane region" description="Helical" evidence="8">
    <location>
        <begin position="249"/>
        <end position="268"/>
    </location>
</feature>
<evidence type="ECO:0000256" key="5">
    <source>
        <dbReference type="ARBA" id="ARBA00023002"/>
    </source>
</evidence>
<sequence length="613" mass="65228">MDALVPPFLPVLLAAVVLPFLGRRAGHALGVLATAAVVPYVWLVAEGAHLPVSLFGFDAVLFNVDPFSTLMGVIFGFIGAVGVLYSYASDADNLQTAFALGYVGTSLGAVFGGDWLSLVFFWELMAVTSTLLVWHYGGRAVRAGFRYAVLHGIGGTLFLGAIVWHFAETGTFLFGSVPGGPESVGLAGSVAPVLAGLGVGVNVGFIGLHAWLPDTYPRPHIAASVFLCVFTTKTGVYGMYRVFPADGNVAVAYMGGAMAVFGAVMALFQNDMRRLLSYHIQSQVGYMVAGVGIGSALAQAGAFAHVFNHILYKGLLFMTAGVVIYRTGEESLKKVGGLAREMPITAGAFTVAALSIAGFPGFNGFVSKGIVISASHYDFGYGPFSVAGYTSLEILLLVGGVGTFMSFIKFGYYAFFHGSYDGTVKDANRGQAVGMVAVAALCVLYGLAPDALFAVLPFDVTSEAVVSHVYHTYTVDHILEGVVLAVAGLVGFALVKRPLSGVKYVPDVDDVYNPLTFRATRVLVVGVTELYAAVDRLVVRAATDSVAVVRAPGAPRPRRRRGPRLAARGHQRQHLPRRRDARNRRRRDGHPLSGPDESGSVSFYCRRKYFRHG</sequence>
<feature type="transmembrane region" description="Helical" evidence="8">
    <location>
        <begin position="29"/>
        <end position="47"/>
    </location>
</feature>
<dbReference type="InterPro" id="IPR001750">
    <property type="entry name" value="ND/Mrp_TM"/>
</dbReference>
<dbReference type="NCBIfam" id="NF009310">
    <property type="entry name" value="PRK12668.1"/>
    <property type="match status" value="1"/>
</dbReference>
<evidence type="ECO:0000256" key="3">
    <source>
        <dbReference type="ARBA" id="ARBA00022692"/>
    </source>
</evidence>
<evidence type="ECO:0000313" key="10">
    <source>
        <dbReference type="EMBL" id="MXR20900.1"/>
    </source>
</evidence>
<dbReference type="OrthoDB" id="198789at2157"/>
<keyword evidence="5" id="KW-0560">Oxidoreductase</keyword>
<feature type="compositionally biased region" description="Basic residues" evidence="7">
    <location>
        <begin position="556"/>
        <end position="588"/>
    </location>
</feature>
<dbReference type="GO" id="GO:0005886">
    <property type="term" value="C:plasma membrane"/>
    <property type="evidence" value="ECO:0007669"/>
    <property type="project" value="UniProtKB-SubCell"/>
</dbReference>
<keyword evidence="11" id="KW-1185">Reference proteome</keyword>
<feature type="transmembrane region" description="Helical" evidence="8">
    <location>
        <begin position="6"/>
        <end position="22"/>
    </location>
</feature>
<organism evidence="10 11">
    <name type="scientific">Halobacterium bonnevillei</name>
    <dbReference type="NCBI Taxonomy" id="2692200"/>
    <lineage>
        <taxon>Archaea</taxon>
        <taxon>Methanobacteriati</taxon>
        <taxon>Methanobacteriota</taxon>
        <taxon>Stenosarchaea group</taxon>
        <taxon>Halobacteria</taxon>
        <taxon>Halobacteriales</taxon>
        <taxon>Halobacteriaceae</taxon>
        <taxon>Halobacterium</taxon>
    </lineage>
</organism>
<dbReference type="AlphaFoldDB" id="A0A6B0SPX5"/>
<name>A0A6B0SPX5_9EURY</name>
<feature type="transmembrane region" description="Helical" evidence="8">
    <location>
        <begin position="187"/>
        <end position="208"/>
    </location>
</feature>
<evidence type="ECO:0000313" key="11">
    <source>
        <dbReference type="Proteomes" id="UP000471521"/>
    </source>
</evidence>
<proteinExistence type="predicted"/>
<keyword evidence="4 8" id="KW-1133">Transmembrane helix</keyword>
<comment type="subcellular location">
    <subcellularLocation>
        <location evidence="1">Cell membrane</location>
        <topology evidence="1">Multi-pass membrane protein</topology>
    </subcellularLocation>
</comment>
<feature type="transmembrane region" description="Helical" evidence="8">
    <location>
        <begin position="310"/>
        <end position="328"/>
    </location>
</feature>
<feature type="transmembrane region" description="Helical" evidence="8">
    <location>
        <begin position="94"/>
        <end position="113"/>
    </location>
</feature>
<protein>
    <submittedName>
        <fullName evidence="10">Na(+)/H(+) antiporter subunit D</fullName>
    </submittedName>
</protein>
<comment type="caution">
    <text evidence="10">The sequence shown here is derived from an EMBL/GenBank/DDBJ whole genome shotgun (WGS) entry which is preliminary data.</text>
</comment>
<evidence type="ECO:0000256" key="1">
    <source>
        <dbReference type="ARBA" id="ARBA00004651"/>
    </source>
</evidence>
<dbReference type="PANTHER" id="PTHR42682:SF4">
    <property type="entry name" value="NADH-UBIQUINONE_PLASTOQUINONE"/>
    <property type="match status" value="1"/>
</dbReference>
<feature type="domain" description="NADH:quinone oxidoreductase/Mrp antiporter transmembrane" evidence="9">
    <location>
        <begin position="113"/>
        <end position="375"/>
    </location>
</feature>
<keyword evidence="3 8" id="KW-0812">Transmembrane</keyword>
<keyword evidence="6 8" id="KW-0472">Membrane</keyword>
<feature type="transmembrane region" description="Helical" evidence="8">
    <location>
        <begin position="119"/>
        <end position="136"/>
    </location>
</feature>
<evidence type="ECO:0000256" key="6">
    <source>
        <dbReference type="ARBA" id="ARBA00023136"/>
    </source>
</evidence>
<gene>
    <name evidence="10" type="ORF">GRX66_09895</name>
</gene>
<feature type="transmembrane region" description="Helical" evidence="8">
    <location>
        <begin position="148"/>
        <end position="167"/>
    </location>
</feature>